<evidence type="ECO:0000256" key="3">
    <source>
        <dbReference type="ARBA" id="ARBA00023172"/>
    </source>
</evidence>
<dbReference type="InterPro" id="IPR001207">
    <property type="entry name" value="Transposase_mutator"/>
</dbReference>
<name>A0A9R1WG58_LACSA</name>
<dbReference type="GO" id="GO:0003677">
    <property type="term" value="F:DNA binding"/>
    <property type="evidence" value="ECO:0007669"/>
    <property type="project" value="UniProtKB-KW"/>
</dbReference>
<dbReference type="GO" id="GO:0004803">
    <property type="term" value="F:transposase activity"/>
    <property type="evidence" value="ECO:0007669"/>
    <property type="project" value="InterPro"/>
</dbReference>
<dbReference type="PANTHER" id="PTHR31973:SF187">
    <property type="entry name" value="MUTATOR TRANSPOSASE MUDRA PROTEIN"/>
    <property type="match status" value="1"/>
</dbReference>
<evidence type="ECO:0000256" key="2">
    <source>
        <dbReference type="ARBA" id="ARBA00023125"/>
    </source>
</evidence>
<feature type="domain" description="Transposase MuDR plant" evidence="5">
    <location>
        <begin position="117"/>
        <end position="182"/>
    </location>
</feature>
<evidence type="ECO:0000256" key="4">
    <source>
        <dbReference type="SAM" id="MobiDB-lite"/>
    </source>
</evidence>
<dbReference type="EMBL" id="NBSK02000001">
    <property type="protein sequence ID" value="KAJ0226117.1"/>
    <property type="molecule type" value="Genomic_DNA"/>
</dbReference>
<feature type="domain" description="MULE transposase" evidence="6">
    <location>
        <begin position="315"/>
        <end position="411"/>
    </location>
</feature>
<gene>
    <name evidence="7" type="ORF">LSAT_V11C100039460</name>
</gene>
<feature type="region of interest" description="Disordered" evidence="4">
    <location>
        <begin position="770"/>
        <end position="794"/>
    </location>
</feature>
<feature type="compositionally biased region" description="Basic and acidic residues" evidence="4">
    <location>
        <begin position="654"/>
        <end position="674"/>
    </location>
</feature>
<reference evidence="7 8" key="1">
    <citation type="journal article" date="2017" name="Nat. Commun.">
        <title>Genome assembly with in vitro proximity ligation data and whole-genome triplication in lettuce.</title>
        <authorList>
            <person name="Reyes-Chin-Wo S."/>
            <person name="Wang Z."/>
            <person name="Yang X."/>
            <person name="Kozik A."/>
            <person name="Arikit S."/>
            <person name="Song C."/>
            <person name="Xia L."/>
            <person name="Froenicke L."/>
            <person name="Lavelle D.O."/>
            <person name="Truco M.J."/>
            <person name="Xia R."/>
            <person name="Zhu S."/>
            <person name="Xu C."/>
            <person name="Xu H."/>
            <person name="Xu X."/>
            <person name="Cox K."/>
            <person name="Korf I."/>
            <person name="Meyers B.C."/>
            <person name="Michelmore R.W."/>
        </authorList>
    </citation>
    <scope>NUCLEOTIDE SEQUENCE [LARGE SCALE GENOMIC DNA]</scope>
    <source>
        <strain evidence="8">cv. Salinas</strain>
        <tissue evidence="7">Seedlings</tissue>
    </source>
</reference>
<dbReference type="InterPro" id="IPR018289">
    <property type="entry name" value="MULE_transposase_dom"/>
</dbReference>
<evidence type="ECO:0000256" key="1">
    <source>
        <dbReference type="ARBA" id="ARBA00022578"/>
    </source>
</evidence>
<evidence type="ECO:0000259" key="5">
    <source>
        <dbReference type="Pfam" id="PF03108"/>
    </source>
</evidence>
<feature type="compositionally biased region" description="Polar residues" evidence="4">
    <location>
        <begin position="947"/>
        <end position="957"/>
    </location>
</feature>
<dbReference type="Pfam" id="PF03108">
    <property type="entry name" value="DBD_Tnp_Mut"/>
    <property type="match status" value="1"/>
</dbReference>
<protein>
    <submittedName>
        <fullName evidence="7">Uncharacterized protein</fullName>
    </submittedName>
</protein>
<dbReference type="InterPro" id="IPR004332">
    <property type="entry name" value="Transposase_MuDR"/>
</dbReference>
<dbReference type="Proteomes" id="UP000235145">
    <property type="component" value="Unassembled WGS sequence"/>
</dbReference>
<comment type="caution">
    <text evidence="7">The sequence shown here is derived from an EMBL/GenBank/DDBJ whole genome shotgun (WGS) entry which is preliminary data.</text>
</comment>
<dbReference type="AlphaFoldDB" id="A0A9R1WG58"/>
<dbReference type="PANTHER" id="PTHR31973">
    <property type="entry name" value="POLYPROTEIN, PUTATIVE-RELATED"/>
    <property type="match status" value="1"/>
</dbReference>
<dbReference type="Pfam" id="PF10551">
    <property type="entry name" value="MULE"/>
    <property type="match status" value="1"/>
</dbReference>
<feature type="region of interest" description="Disordered" evidence="4">
    <location>
        <begin position="606"/>
        <end position="631"/>
    </location>
</feature>
<feature type="region of interest" description="Disordered" evidence="4">
    <location>
        <begin position="850"/>
        <end position="957"/>
    </location>
</feature>
<feature type="compositionally biased region" description="Basic residues" evidence="4">
    <location>
        <begin position="611"/>
        <end position="621"/>
    </location>
</feature>
<accession>A0A9R1WG58</accession>
<keyword evidence="2" id="KW-0238">DNA-binding</keyword>
<feature type="region of interest" description="Disordered" evidence="4">
    <location>
        <begin position="650"/>
        <end position="685"/>
    </location>
</feature>
<feature type="compositionally biased region" description="Acidic residues" evidence="4">
    <location>
        <begin position="901"/>
        <end position="917"/>
    </location>
</feature>
<keyword evidence="8" id="KW-1185">Reference proteome</keyword>
<keyword evidence="3" id="KW-0233">DNA recombination</keyword>
<evidence type="ECO:0000313" key="8">
    <source>
        <dbReference type="Proteomes" id="UP000235145"/>
    </source>
</evidence>
<evidence type="ECO:0000259" key="6">
    <source>
        <dbReference type="Pfam" id="PF10551"/>
    </source>
</evidence>
<evidence type="ECO:0000313" key="7">
    <source>
        <dbReference type="EMBL" id="KAJ0226117.1"/>
    </source>
</evidence>
<dbReference type="GO" id="GO:0006313">
    <property type="term" value="P:DNA transposition"/>
    <property type="evidence" value="ECO:0007669"/>
    <property type="project" value="InterPro"/>
</dbReference>
<keyword evidence="1" id="KW-0815">Transposition</keyword>
<sequence>MHEGVMASSDEGYAEPFAGIHEPFAGLTEMDYELHGIYMDHEPEEEFVSSLDKCKDIILNVLLSDENLRNSSMADEIRAQVYHATDWQIDEDEQEVLKNNYRIHDPTIKWDKMVPKLGDIFESPAQLKFCVTNYAVSHGYRIYFEKCDSKRIVARCGNRKEENKCPFRIYAAWMYKERSFQIKAMNVDHKCSRQFKFGSIVSPEWIGRHYVTEIANKPKMKLLEMIDDIRQRYRCVVSIGQVRRARKWAKNLIEGKLIEHYARIWDYAHELLRSNPGSTCQVGVTTNPDGKNYFHRFYICFKALSVSWKRGCRRVIGLDGCFLKGQVKGELLTAIGRDANNQVYPIAWAVVDVENKSNWTWFLELLSGDLDLIDGRGLVVISDQHKGLLQSVKDVLPHVEHRQCARHIYENFRKAYTGLEFKKLFWAAVMSSMEGDFKRHMDKIKKLNTGAYEHLMSQEPETWCKAYMSTGYACEAVENGISECFNSIIVDARKKPLITMLEEIRIYIMDRFAHMIEESTRWNTRICPAVLKKMKLFGKNMRLWDLAGIPCVHAIAIINYIHQTPDEYIDFMFSKEQFLKCYSANISPVNGSKLWPQTEYIKSLPPVSRRMPGRPKVNRSRHVSENDGRVHTPRTVRCGKCFEYGHNQKGCKNATREPIPKPPKEKGRPRKEQDEPNQASCDRGCEEQVKDLFDNEDIDDDSLVDMMCTFEASLSQPKDNYQKSDGFQDAMDAIIQSILHANDDKGVEEVEPDLTKQLDEVEDAMDAILKGTDEKSQSENEGNPEPKFTEGNASDVLPDMVMLDLESVADLLGAGYSMAEIESLRGIKVELDDMPAVEMDVNEVEDIPYVDDDGLINDGVEGNEGHGEGDDADEVAGEGDGEVDGDGVGEGDGEGNGVGAGEDDATDMEGNDADDEGYVPPRRTRKPSERIILQKLKKPCFDKDGRGSTSSYPVDLE</sequence>
<dbReference type="PROSITE" id="PS01007">
    <property type="entry name" value="TRANSPOSASE_MUTATOR"/>
    <property type="match status" value="1"/>
</dbReference>
<proteinExistence type="predicted"/>
<organism evidence="7 8">
    <name type="scientific">Lactuca sativa</name>
    <name type="common">Garden lettuce</name>
    <dbReference type="NCBI Taxonomy" id="4236"/>
    <lineage>
        <taxon>Eukaryota</taxon>
        <taxon>Viridiplantae</taxon>
        <taxon>Streptophyta</taxon>
        <taxon>Embryophyta</taxon>
        <taxon>Tracheophyta</taxon>
        <taxon>Spermatophyta</taxon>
        <taxon>Magnoliopsida</taxon>
        <taxon>eudicotyledons</taxon>
        <taxon>Gunneridae</taxon>
        <taxon>Pentapetalae</taxon>
        <taxon>asterids</taxon>
        <taxon>campanulids</taxon>
        <taxon>Asterales</taxon>
        <taxon>Asteraceae</taxon>
        <taxon>Cichorioideae</taxon>
        <taxon>Cichorieae</taxon>
        <taxon>Lactucinae</taxon>
        <taxon>Lactuca</taxon>
    </lineage>
</organism>
<feature type="compositionally biased region" description="Acidic residues" evidence="4">
    <location>
        <begin position="870"/>
        <end position="893"/>
    </location>
</feature>